<evidence type="ECO:0000313" key="4">
    <source>
        <dbReference type="EMBL" id="VYU33829.1"/>
    </source>
</evidence>
<dbReference type="InterPro" id="IPR000485">
    <property type="entry name" value="AsnC-type_HTH_dom"/>
</dbReference>
<dbReference type="GO" id="GO:0043565">
    <property type="term" value="F:sequence-specific DNA binding"/>
    <property type="evidence" value="ECO:0007669"/>
    <property type="project" value="InterPro"/>
</dbReference>
<dbReference type="SUPFAM" id="SSF100950">
    <property type="entry name" value="NagB/RpiA/CoA transferase-like"/>
    <property type="match status" value="1"/>
</dbReference>
<evidence type="ECO:0000256" key="1">
    <source>
        <dbReference type="ARBA" id="ARBA00023015"/>
    </source>
</evidence>
<dbReference type="PANTHER" id="PTHR30363:SF44">
    <property type="entry name" value="AGA OPERON TRANSCRIPTIONAL REPRESSOR-RELATED"/>
    <property type="match status" value="1"/>
</dbReference>
<dbReference type="Gene3D" id="1.10.10.10">
    <property type="entry name" value="Winged helix-like DNA-binding domain superfamily/Winged helix DNA-binding domain"/>
    <property type="match status" value="1"/>
</dbReference>
<dbReference type="SMART" id="SM01134">
    <property type="entry name" value="DeoRC"/>
    <property type="match status" value="1"/>
</dbReference>
<dbReference type="Pfam" id="PF08220">
    <property type="entry name" value="HTH_DeoR"/>
    <property type="match status" value="1"/>
</dbReference>
<dbReference type="InterPro" id="IPR037171">
    <property type="entry name" value="NagB/RpiA_transferase-like"/>
</dbReference>
<dbReference type="InterPro" id="IPR014036">
    <property type="entry name" value="DeoR-like_C"/>
</dbReference>
<evidence type="ECO:0000259" key="3">
    <source>
        <dbReference type="PROSITE" id="PS51000"/>
    </source>
</evidence>
<gene>
    <name evidence="4" type="primary">glcR_1</name>
    <name evidence="4" type="ORF">CPLFYP93_02028</name>
</gene>
<dbReference type="AlphaFoldDB" id="A0A6N3E2F7"/>
<proteinExistence type="predicted"/>
<dbReference type="RefSeq" id="WP_156561339.1">
    <property type="nucleotide sequence ID" value="NZ_CACRTV010000050.1"/>
</dbReference>
<evidence type="ECO:0000256" key="2">
    <source>
        <dbReference type="ARBA" id="ARBA00023163"/>
    </source>
</evidence>
<accession>A0A6N3E2F7</accession>
<dbReference type="SMART" id="SM00420">
    <property type="entry name" value="HTH_DEOR"/>
    <property type="match status" value="1"/>
</dbReference>
<dbReference type="PRINTS" id="PR00033">
    <property type="entry name" value="HTHASNC"/>
</dbReference>
<organism evidence="4">
    <name type="scientific">Clostridium paraputrificum</name>
    <dbReference type="NCBI Taxonomy" id="29363"/>
    <lineage>
        <taxon>Bacteria</taxon>
        <taxon>Bacillati</taxon>
        <taxon>Bacillota</taxon>
        <taxon>Clostridia</taxon>
        <taxon>Eubacteriales</taxon>
        <taxon>Clostridiaceae</taxon>
        <taxon>Clostridium</taxon>
    </lineage>
</organism>
<dbReference type="PROSITE" id="PS51000">
    <property type="entry name" value="HTH_DEOR_2"/>
    <property type="match status" value="1"/>
</dbReference>
<reference evidence="4" key="1">
    <citation type="submission" date="2019-11" db="EMBL/GenBank/DDBJ databases">
        <authorList>
            <person name="Feng L."/>
        </authorList>
    </citation>
    <scope>NUCLEOTIDE SEQUENCE</scope>
    <source>
        <strain evidence="4">CParaputrificumLFYP93</strain>
    </source>
</reference>
<dbReference type="InterPro" id="IPR036388">
    <property type="entry name" value="WH-like_DNA-bd_sf"/>
</dbReference>
<keyword evidence="1" id="KW-0805">Transcription regulation</keyword>
<dbReference type="Gene3D" id="3.40.50.1360">
    <property type="match status" value="1"/>
</dbReference>
<sequence length="261" mass="29871">MGLYMDQKKSKILKIIALETRISTKELSKRLNLSMETVRRYLDALEKESKIKRVHGGAERLDSYTSEENISVRITQREREKRKIAKLAADLIEDGDKIIIDEGSTTLQLVNFLEGKKDLLIITSSFPVATAIMNLLNSNKITGELIFLGGIVQSDNKRIVGPSCIEMLDRYFVDKAFISCEGVSLEAGITAFNELKANVTRKYIDQSKETIVLADYSKVGIRNYYKIDELINANRIITNKDVPIEWKERLEFWNIKWDKAE</sequence>
<name>A0A6N3E2F7_9CLOT</name>
<dbReference type="Pfam" id="PF00455">
    <property type="entry name" value="DeoRC"/>
    <property type="match status" value="1"/>
</dbReference>
<dbReference type="EMBL" id="CACRTV010000050">
    <property type="protein sequence ID" value="VYU33829.1"/>
    <property type="molecule type" value="Genomic_DNA"/>
</dbReference>
<dbReference type="PANTHER" id="PTHR30363">
    <property type="entry name" value="HTH-TYPE TRANSCRIPTIONAL REGULATOR SRLR-RELATED"/>
    <property type="match status" value="1"/>
</dbReference>
<keyword evidence="2" id="KW-0804">Transcription</keyword>
<feature type="domain" description="HTH deoR-type" evidence="3">
    <location>
        <begin position="5"/>
        <end position="60"/>
    </location>
</feature>
<protein>
    <submittedName>
        <fullName evidence="4">HTH-type transcriptional repressor GlcR</fullName>
    </submittedName>
</protein>
<dbReference type="GO" id="GO:0003700">
    <property type="term" value="F:DNA-binding transcription factor activity"/>
    <property type="evidence" value="ECO:0007669"/>
    <property type="project" value="InterPro"/>
</dbReference>
<dbReference type="SUPFAM" id="SSF46785">
    <property type="entry name" value="Winged helix' DNA-binding domain"/>
    <property type="match status" value="1"/>
</dbReference>
<dbReference type="InterPro" id="IPR050313">
    <property type="entry name" value="Carb_Metab_HTH_regulators"/>
</dbReference>
<dbReference type="InterPro" id="IPR001034">
    <property type="entry name" value="DeoR_HTH"/>
</dbReference>
<dbReference type="InterPro" id="IPR036390">
    <property type="entry name" value="WH_DNA-bd_sf"/>
</dbReference>
<dbReference type="PRINTS" id="PR00037">
    <property type="entry name" value="HTHLACR"/>
</dbReference>